<comment type="subunit">
    <text evidence="2">Interacts with COX5B; this interaction may contribute to localize PYROXD2 to the inner face of the inner mitochondrial membrane.</text>
</comment>
<gene>
    <name evidence="5" type="ORF">D1639_05150</name>
</gene>
<accession>A0A7C9NLP9</accession>
<name>A0A7C9NLP9_9BACT</name>
<sequence>MSEKKAYDFVVLGGGHNGLLSSIYLAKAGFSVCVLEANKEFGGGTRSQEIAPGYIADTGGMVHNLISKTPIVREDELGLFSKYGLEYEFLDSLCCSIFPNEEHLILYKDLDKTCEQIAKFSEKDAETYRKFVEYFLKMAGAAAAGTSGAIPAYGPMMNILAMSPEGREFIRVMNSSAQQIVEEWFESEEVRVTLTRWCTEMMIDPRQVGTATLLAFCASLHAPGNPGAPFPKGGCVNFVNALCACARDLGVDLYANEWVNDLVVEDGLVKRVICKSGDEFEAREAVISTINVRDIYDMLGDDAPAHERDYIAKIKNSDFVPLNQAYALSKIPEFKTGEEIKDAFCIEFAPEETEYLRTFSEYLLGGFSPELPLITIPSLRDPSRAPEGCSVVNIYSYAPWNLDGDWHNWETRGEELKKQLWEFFKSRCTNITDDDIVAVWGCTPLEYTEWNPAFRDGDIGQIGMQPSQMYDFRPLPGRGHDYHGDIENLYFLGCSSHPGGAIAGSARTGIQKVLEDYGVDFREIVKK</sequence>
<evidence type="ECO:0000256" key="2">
    <source>
        <dbReference type="ARBA" id="ARBA00038825"/>
    </source>
</evidence>
<dbReference type="Pfam" id="PF13450">
    <property type="entry name" value="NAD_binding_8"/>
    <property type="match status" value="1"/>
</dbReference>
<reference evidence="5" key="1">
    <citation type="submission" date="2018-08" db="EMBL/GenBank/DDBJ databases">
        <title>Murine metabolic-syndrome-specific gut microbial biobank.</title>
        <authorList>
            <person name="Liu C."/>
        </authorList>
    </citation>
    <scope>NUCLEOTIDE SEQUENCE [LARGE SCALE GENOMIC DNA]</scope>
    <source>
        <strain evidence="5">Z82</strain>
    </source>
</reference>
<comment type="function">
    <text evidence="1">Probable oxidoreductase that may play a role as regulator of mitochondrial function.</text>
</comment>
<evidence type="ECO:0000313" key="5">
    <source>
        <dbReference type="EMBL" id="NBI34427.1"/>
    </source>
</evidence>
<dbReference type="PANTHER" id="PTHR10668:SF103">
    <property type="entry name" value="PYRIDINE NUCLEOTIDE-DISULFIDE OXIDOREDUCTASE DOMAIN-CONTAINING PROTEIN 2"/>
    <property type="match status" value="1"/>
</dbReference>
<dbReference type="Gene3D" id="3.50.50.60">
    <property type="entry name" value="FAD/NAD(P)-binding domain"/>
    <property type="match status" value="2"/>
</dbReference>
<dbReference type="InterPro" id="IPR036188">
    <property type="entry name" value="FAD/NAD-bd_sf"/>
</dbReference>
<evidence type="ECO:0000259" key="4">
    <source>
        <dbReference type="Pfam" id="PF01593"/>
    </source>
</evidence>
<feature type="domain" description="Amine oxidase" evidence="4">
    <location>
        <begin position="230"/>
        <end position="511"/>
    </location>
</feature>
<dbReference type="SUPFAM" id="SSF51905">
    <property type="entry name" value="FAD/NAD(P)-binding domain"/>
    <property type="match status" value="1"/>
</dbReference>
<evidence type="ECO:0000256" key="3">
    <source>
        <dbReference type="ARBA" id="ARBA00040298"/>
    </source>
</evidence>
<comment type="caution">
    <text evidence="5">The sequence shown here is derived from an EMBL/GenBank/DDBJ whole genome shotgun (WGS) entry which is preliminary data.</text>
</comment>
<protein>
    <recommendedName>
        <fullName evidence="3">Pyridine nucleotide-disulfide oxidoreductase domain-containing protein 2</fullName>
    </recommendedName>
</protein>
<dbReference type="Pfam" id="PF01593">
    <property type="entry name" value="Amino_oxidase"/>
    <property type="match status" value="1"/>
</dbReference>
<dbReference type="AlphaFoldDB" id="A0A7C9NLP9"/>
<dbReference type="InterPro" id="IPR002937">
    <property type="entry name" value="Amino_oxidase"/>
</dbReference>
<dbReference type="PANTHER" id="PTHR10668">
    <property type="entry name" value="PHYTOENE DEHYDROGENASE"/>
    <property type="match status" value="1"/>
</dbReference>
<dbReference type="GO" id="GO:0016491">
    <property type="term" value="F:oxidoreductase activity"/>
    <property type="evidence" value="ECO:0007669"/>
    <property type="project" value="InterPro"/>
</dbReference>
<evidence type="ECO:0000256" key="1">
    <source>
        <dbReference type="ARBA" id="ARBA00037217"/>
    </source>
</evidence>
<dbReference type="EMBL" id="QWKH01000027">
    <property type="protein sequence ID" value="NBI34427.1"/>
    <property type="molecule type" value="Genomic_DNA"/>
</dbReference>
<organism evidence="5">
    <name type="scientific">Muribaculaceae bacterium Z82</name>
    <dbReference type="NCBI Taxonomy" id="2304548"/>
    <lineage>
        <taxon>Bacteria</taxon>
        <taxon>Pseudomonadati</taxon>
        <taxon>Bacteroidota</taxon>
        <taxon>Bacteroidia</taxon>
        <taxon>Bacteroidales</taxon>
        <taxon>Muribaculaceae</taxon>
    </lineage>
</organism>
<proteinExistence type="predicted"/>